<dbReference type="Pfam" id="PF00155">
    <property type="entry name" value="Aminotran_1_2"/>
    <property type="match status" value="1"/>
</dbReference>
<dbReference type="InterPro" id="IPR004723">
    <property type="entry name" value="AONS_Archaea/Proteobacteria"/>
</dbReference>
<dbReference type="eggNOG" id="COG0156">
    <property type="taxonomic scope" value="Bacteria"/>
</dbReference>
<keyword evidence="7 9" id="KW-0663">Pyridoxal phosphate</keyword>
<dbReference type="PANTHER" id="PTHR13693:SF77">
    <property type="entry name" value="8-AMINO-7-OXONONANOATE SYNTHASE"/>
    <property type="match status" value="1"/>
</dbReference>
<protein>
    <recommendedName>
        <fullName evidence="10">8-amino-7-ketopelargonate synthase</fullName>
        <ecNumber evidence="10">2.3.1.47</ecNumber>
    </recommendedName>
</protein>
<comment type="subunit">
    <text evidence="4 10">Homodimer.</text>
</comment>
<organism evidence="12 13">
    <name type="scientific">Megamonas hypermegale</name>
    <dbReference type="NCBI Taxonomy" id="158847"/>
    <lineage>
        <taxon>Bacteria</taxon>
        <taxon>Bacillati</taxon>
        <taxon>Bacillota</taxon>
        <taxon>Negativicutes</taxon>
        <taxon>Selenomonadales</taxon>
        <taxon>Selenomonadaceae</taxon>
        <taxon>Megamonas</taxon>
    </lineage>
</organism>
<dbReference type="NCBIfam" id="TIGR00858">
    <property type="entry name" value="bioF"/>
    <property type="match status" value="1"/>
</dbReference>
<gene>
    <name evidence="12" type="primary">bioF</name>
    <name evidence="12" type="ORF">SAMEA4364220_00363</name>
</gene>
<comment type="cofactor">
    <cofactor evidence="1 9 10">
        <name>pyridoxal 5'-phosphate</name>
        <dbReference type="ChEBI" id="CHEBI:597326"/>
    </cofactor>
</comment>
<dbReference type="FunFam" id="3.40.640.10:FF:000006">
    <property type="entry name" value="5-aminolevulinate synthase, mitochondrial"/>
    <property type="match status" value="1"/>
</dbReference>
<evidence type="ECO:0000256" key="8">
    <source>
        <dbReference type="ARBA" id="ARBA00047715"/>
    </source>
</evidence>
<sequence length="385" mass="42535">MQDNLNKYLTEIEFLHQQQLYRKPITYIPISATKVIKDDEEYLMMASNNYLGLTHHPEVKKAAINAIEKYGTGSGGSRLISGSHILFSKLEQALAEFKSTEKALVFNTGYVANVGTISALTSSNDYIISDELNHASIIDGCRLSKAKTLIYAHKNMADLENILKKLPYSNTKLIVTDSVFSMDGDIASLDEIAYLAHKYNALTMVDDAHATGVLGKGHGSVEHFHLQGKIDIQLGTLSKALASEGGFVAGKKILIEYLINKARSYIFSTALTPADIASSLAALSLITNDNSLVDKLYDNISYVQDLLQQNNINMKLMTPIVPIIVHSNEKALQIAKKLYEKHIILSAIRPPTVPQNQSRLRLTISASHTKNDLKFVITELAKLLF</sequence>
<keyword evidence="5 10" id="KW-0808">Transferase</keyword>
<dbReference type="PANTHER" id="PTHR13693">
    <property type="entry name" value="CLASS II AMINOTRANSFERASE/8-AMINO-7-OXONONANOATE SYNTHASE"/>
    <property type="match status" value="1"/>
</dbReference>
<comment type="catalytic activity">
    <reaction evidence="8 10">
        <text>6-carboxyhexanoyl-[ACP] + L-alanine + H(+) = (8S)-8-amino-7-oxononanoate + holo-[ACP] + CO2</text>
        <dbReference type="Rhea" id="RHEA:42288"/>
        <dbReference type="Rhea" id="RHEA-COMP:9685"/>
        <dbReference type="Rhea" id="RHEA-COMP:9955"/>
        <dbReference type="ChEBI" id="CHEBI:15378"/>
        <dbReference type="ChEBI" id="CHEBI:16526"/>
        <dbReference type="ChEBI" id="CHEBI:57972"/>
        <dbReference type="ChEBI" id="CHEBI:64479"/>
        <dbReference type="ChEBI" id="CHEBI:78846"/>
        <dbReference type="ChEBI" id="CHEBI:149468"/>
        <dbReference type="EC" id="2.3.1.47"/>
    </reaction>
</comment>
<dbReference type="InterPro" id="IPR015421">
    <property type="entry name" value="PyrdxlP-dep_Trfase_major"/>
</dbReference>
<evidence type="ECO:0000256" key="10">
    <source>
        <dbReference type="RuleBase" id="RU003693"/>
    </source>
</evidence>
<dbReference type="InterPro" id="IPR015424">
    <property type="entry name" value="PyrdxlP-dep_Trfase"/>
</dbReference>
<dbReference type="PROSITE" id="PS00599">
    <property type="entry name" value="AA_TRANSFER_CLASS_2"/>
    <property type="match status" value="1"/>
</dbReference>
<keyword evidence="13" id="KW-1185">Reference proteome</keyword>
<evidence type="ECO:0000256" key="7">
    <source>
        <dbReference type="ARBA" id="ARBA00022898"/>
    </source>
</evidence>
<dbReference type="SUPFAM" id="SSF53383">
    <property type="entry name" value="PLP-dependent transferases"/>
    <property type="match status" value="1"/>
</dbReference>
<evidence type="ECO:0000256" key="1">
    <source>
        <dbReference type="ARBA" id="ARBA00001933"/>
    </source>
</evidence>
<comment type="pathway">
    <text evidence="2 10">Cofactor biosynthesis; biotin biosynthesis.</text>
</comment>
<name>A0A239TC49_9FIRM</name>
<dbReference type="GeneID" id="78506398"/>
<evidence type="ECO:0000259" key="11">
    <source>
        <dbReference type="Pfam" id="PF00155"/>
    </source>
</evidence>
<dbReference type="Proteomes" id="UP000215383">
    <property type="component" value="Chromosome 1"/>
</dbReference>
<dbReference type="InterPro" id="IPR004839">
    <property type="entry name" value="Aminotransferase_I/II_large"/>
</dbReference>
<dbReference type="InterPro" id="IPR015422">
    <property type="entry name" value="PyrdxlP-dep_Trfase_small"/>
</dbReference>
<dbReference type="UniPathway" id="UPA00078"/>
<evidence type="ECO:0000313" key="12">
    <source>
        <dbReference type="EMBL" id="SNU95285.1"/>
    </source>
</evidence>
<keyword evidence="12" id="KW-0012">Acyltransferase</keyword>
<evidence type="ECO:0000313" key="13">
    <source>
        <dbReference type="Proteomes" id="UP000215383"/>
    </source>
</evidence>
<dbReference type="RefSeq" id="WP_027889192.1">
    <property type="nucleotide sequence ID" value="NZ_LT906446.1"/>
</dbReference>
<dbReference type="CDD" id="cd06454">
    <property type="entry name" value="KBL_like"/>
    <property type="match status" value="1"/>
</dbReference>
<evidence type="ECO:0000256" key="5">
    <source>
        <dbReference type="ARBA" id="ARBA00022679"/>
    </source>
</evidence>
<feature type="domain" description="Aminotransferase class I/classII large" evidence="11">
    <location>
        <begin position="42"/>
        <end position="377"/>
    </location>
</feature>
<evidence type="ECO:0000256" key="4">
    <source>
        <dbReference type="ARBA" id="ARBA00011738"/>
    </source>
</evidence>
<evidence type="ECO:0000256" key="2">
    <source>
        <dbReference type="ARBA" id="ARBA00004746"/>
    </source>
</evidence>
<feature type="modified residue" description="N6-(pyridoxal phosphate)lysine" evidence="9">
    <location>
        <position position="239"/>
    </location>
</feature>
<dbReference type="InterPro" id="IPR001917">
    <property type="entry name" value="Aminotrans_II_pyridoxalP_BS"/>
</dbReference>
<proteinExistence type="inferred from homology"/>
<dbReference type="AlphaFoldDB" id="A0A239TC49"/>
<evidence type="ECO:0000256" key="6">
    <source>
        <dbReference type="ARBA" id="ARBA00022756"/>
    </source>
</evidence>
<reference evidence="12 13" key="1">
    <citation type="submission" date="2017-06" db="EMBL/GenBank/DDBJ databases">
        <authorList>
            <consortium name="Pathogen Informatics"/>
        </authorList>
    </citation>
    <scope>NUCLEOTIDE SEQUENCE [LARGE SCALE GENOMIC DNA]</scope>
    <source>
        <strain evidence="12 13">NCTC10570</strain>
    </source>
</reference>
<dbReference type="Gene3D" id="3.90.1150.10">
    <property type="entry name" value="Aspartate Aminotransferase, domain 1"/>
    <property type="match status" value="1"/>
</dbReference>
<comment type="similarity">
    <text evidence="3 10">Belongs to the class-II pyridoxal-phosphate-dependent aminotransferase family. BioF subfamily.</text>
</comment>
<dbReference type="EC" id="2.3.1.47" evidence="10"/>
<accession>A0A239TC49</accession>
<keyword evidence="6" id="KW-0093">Biotin biosynthesis</keyword>
<dbReference type="GO" id="GO:0009102">
    <property type="term" value="P:biotin biosynthetic process"/>
    <property type="evidence" value="ECO:0007669"/>
    <property type="project" value="UniProtKB-UniRule"/>
</dbReference>
<dbReference type="GO" id="GO:0008710">
    <property type="term" value="F:8-amino-7-oxononanoate synthase activity"/>
    <property type="evidence" value="ECO:0007669"/>
    <property type="project" value="UniProtKB-UniRule"/>
</dbReference>
<dbReference type="GO" id="GO:0030170">
    <property type="term" value="F:pyridoxal phosphate binding"/>
    <property type="evidence" value="ECO:0007669"/>
    <property type="project" value="InterPro"/>
</dbReference>
<dbReference type="Gene3D" id="3.40.640.10">
    <property type="entry name" value="Type I PLP-dependent aspartate aminotransferase-like (Major domain)"/>
    <property type="match status" value="1"/>
</dbReference>
<evidence type="ECO:0000256" key="3">
    <source>
        <dbReference type="ARBA" id="ARBA00010008"/>
    </source>
</evidence>
<dbReference type="EMBL" id="LT906446">
    <property type="protein sequence ID" value="SNU95285.1"/>
    <property type="molecule type" value="Genomic_DNA"/>
</dbReference>
<comment type="function">
    <text evidence="10">Catalyzes the decarboxylative condensation of pimeloyl-[acyl-carrier protein] and L-alanine to produce 8-amino-7-oxononanoate (AON), [acyl-carrier protein], and carbon dioxide.</text>
</comment>
<dbReference type="InterPro" id="IPR050087">
    <property type="entry name" value="AON_synthase_class-II"/>
</dbReference>
<evidence type="ECO:0000256" key="9">
    <source>
        <dbReference type="PIRSR" id="PIRSR604723-51"/>
    </source>
</evidence>